<organism evidence="4 5">
    <name type="scientific">Methanolobus profundi</name>
    <dbReference type="NCBI Taxonomy" id="487685"/>
    <lineage>
        <taxon>Archaea</taxon>
        <taxon>Methanobacteriati</taxon>
        <taxon>Methanobacteriota</taxon>
        <taxon>Stenosarchaea group</taxon>
        <taxon>Methanomicrobia</taxon>
        <taxon>Methanosarcinales</taxon>
        <taxon>Methanosarcinaceae</taxon>
        <taxon>Methanolobus</taxon>
    </lineage>
</organism>
<dbReference type="PIRSF" id="PIRSF018005">
    <property type="entry name" value="UCP018005"/>
    <property type="match status" value="1"/>
</dbReference>
<dbReference type="GO" id="GO:0032259">
    <property type="term" value="P:methylation"/>
    <property type="evidence" value="ECO:0007669"/>
    <property type="project" value="UniProtKB-KW"/>
</dbReference>
<dbReference type="RefSeq" id="WP_091937021.1">
    <property type="nucleotide sequence ID" value="NZ_FOUJ01000005.1"/>
</dbReference>
<accession>A0A1I4TIG7</accession>
<dbReference type="InterPro" id="IPR035094">
    <property type="entry name" value="EgtD"/>
</dbReference>
<sequence length="320" mass="36726">MIIEDLMPRTGESSVKDKLLAGLRSDPKTIPSVFFYDHRGSELFEQITQLEEYYPPMIEIPLLASTARKLEQDLKNCDIVELGSGDCSKISVFLDEVPEDVRATMTYYPVDVCKEAIEKSACNLHEKYPEIKIHGITADFLEHMEKIPGNRKRFFCFFGSTIGNLSDARSMEFMENLGEVMNVNDRLILGMDMVKDISVIEKAYNDDQGVTAEFNRNILNVTNDHLGTDINPADFEHVAFFNREYSRIEMHLRAKRDLEITIPELDEHIIIEKGEMIHTENSHKYSVDDIVKLADAGGLDVEEIFTDEKKWFSLVEMVKR</sequence>
<dbReference type="EMBL" id="FOUJ01000005">
    <property type="protein sequence ID" value="SFM76340.1"/>
    <property type="molecule type" value="Genomic_DNA"/>
</dbReference>
<reference evidence="5" key="1">
    <citation type="submission" date="2016-10" db="EMBL/GenBank/DDBJ databases">
        <authorList>
            <person name="Varghese N."/>
            <person name="Submissions S."/>
        </authorList>
    </citation>
    <scope>NUCLEOTIDE SEQUENCE [LARGE SCALE GENOMIC DNA]</scope>
    <source>
        <strain evidence="5">Mob M</strain>
    </source>
</reference>
<evidence type="ECO:0000259" key="3">
    <source>
        <dbReference type="Pfam" id="PF10017"/>
    </source>
</evidence>
<evidence type="ECO:0000313" key="4">
    <source>
        <dbReference type="EMBL" id="SFM76340.1"/>
    </source>
</evidence>
<dbReference type="InterPro" id="IPR017804">
    <property type="entry name" value="MeTrfase_EgtD-like"/>
</dbReference>
<evidence type="ECO:0000313" key="5">
    <source>
        <dbReference type="Proteomes" id="UP000198535"/>
    </source>
</evidence>
<dbReference type="STRING" id="487685.SAMN04488696_2276"/>
<proteinExistence type="predicted"/>
<dbReference type="PANTHER" id="PTHR43397:SF1">
    <property type="entry name" value="ERGOTHIONEINE BIOSYNTHESIS PROTEIN 1"/>
    <property type="match status" value="1"/>
</dbReference>
<dbReference type="OrthoDB" id="120600at2157"/>
<keyword evidence="1 4" id="KW-0489">Methyltransferase</keyword>
<dbReference type="GO" id="GO:0008168">
    <property type="term" value="F:methyltransferase activity"/>
    <property type="evidence" value="ECO:0007669"/>
    <property type="project" value="UniProtKB-KW"/>
</dbReference>
<keyword evidence="5" id="KW-1185">Reference proteome</keyword>
<dbReference type="InterPro" id="IPR019257">
    <property type="entry name" value="MeTrfase_dom"/>
</dbReference>
<dbReference type="AlphaFoldDB" id="A0A1I4TIG7"/>
<gene>
    <name evidence="4" type="ORF">SAMN04488696_2276</name>
</gene>
<dbReference type="SUPFAM" id="SSF53335">
    <property type="entry name" value="S-adenosyl-L-methionine-dependent methyltransferases"/>
    <property type="match status" value="1"/>
</dbReference>
<dbReference type="InterPro" id="IPR051128">
    <property type="entry name" value="EgtD_Methyltrsf_superfamily"/>
</dbReference>
<dbReference type="Gene3D" id="3.40.50.150">
    <property type="entry name" value="Vaccinia Virus protein VP39"/>
    <property type="match status" value="1"/>
</dbReference>
<dbReference type="PANTHER" id="PTHR43397">
    <property type="entry name" value="ERGOTHIONEINE BIOSYNTHESIS PROTEIN 1"/>
    <property type="match status" value="1"/>
</dbReference>
<protein>
    <submittedName>
        <fullName evidence="4">L-histidine Nalpha-methyltransferase</fullName>
    </submittedName>
</protein>
<dbReference type="NCBIfam" id="TIGR03438">
    <property type="entry name" value="egtD_ergothio"/>
    <property type="match status" value="1"/>
</dbReference>
<dbReference type="Pfam" id="PF10017">
    <property type="entry name" value="Methyltransf_33"/>
    <property type="match status" value="1"/>
</dbReference>
<keyword evidence="2 4" id="KW-0808">Transferase</keyword>
<evidence type="ECO:0000256" key="2">
    <source>
        <dbReference type="ARBA" id="ARBA00022679"/>
    </source>
</evidence>
<name>A0A1I4TIG7_9EURY</name>
<dbReference type="Proteomes" id="UP000198535">
    <property type="component" value="Unassembled WGS sequence"/>
</dbReference>
<dbReference type="InterPro" id="IPR029063">
    <property type="entry name" value="SAM-dependent_MTases_sf"/>
</dbReference>
<evidence type="ECO:0000256" key="1">
    <source>
        <dbReference type="ARBA" id="ARBA00022603"/>
    </source>
</evidence>
<feature type="domain" description="Histidine-specific methyltransferase SAM-dependent" evidence="3">
    <location>
        <begin position="16"/>
        <end position="316"/>
    </location>
</feature>